<feature type="non-terminal residue" evidence="2">
    <location>
        <position position="1"/>
    </location>
</feature>
<evidence type="ECO:0000259" key="1">
    <source>
        <dbReference type="PROSITE" id="PS50994"/>
    </source>
</evidence>
<gene>
    <name evidence="2" type="ORF">ADUPG1_005497</name>
</gene>
<sequence length="131" mass="14737">HNLSYDLSAEGAVKALDMAIKSRKTKNRTIHHSDRGLQYTSAVYQNKLRKADMIPSMTDGYDCYQNALAERINGILKQEFLVVTCGCYDELNLLVKESIEIYNSERPHLSLKMKTPTQMHEQGCGGTPTAL</sequence>
<reference evidence="2" key="1">
    <citation type="submission" date="2022-03" db="EMBL/GenBank/DDBJ databases">
        <title>Draft genome sequence of Aduncisulcus paluster, a free-living microaerophilic Fornicata.</title>
        <authorList>
            <person name="Yuyama I."/>
            <person name="Kume K."/>
            <person name="Tamura T."/>
            <person name="Inagaki Y."/>
            <person name="Hashimoto T."/>
        </authorList>
    </citation>
    <scope>NUCLEOTIDE SEQUENCE</scope>
    <source>
        <strain evidence="2">NY0171</strain>
    </source>
</reference>
<keyword evidence="3" id="KW-1185">Reference proteome</keyword>
<evidence type="ECO:0000313" key="3">
    <source>
        <dbReference type="Proteomes" id="UP001057375"/>
    </source>
</evidence>
<organism evidence="2 3">
    <name type="scientific">Aduncisulcus paluster</name>
    <dbReference type="NCBI Taxonomy" id="2918883"/>
    <lineage>
        <taxon>Eukaryota</taxon>
        <taxon>Metamonada</taxon>
        <taxon>Carpediemonas-like organisms</taxon>
        <taxon>Aduncisulcus</taxon>
    </lineage>
</organism>
<comment type="caution">
    <text evidence="2">The sequence shown here is derived from an EMBL/GenBank/DDBJ whole genome shotgun (WGS) entry which is preliminary data.</text>
</comment>
<dbReference type="PANTHER" id="PTHR46889:SF5">
    <property type="entry name" value="INTEGRASE PROTEIN"/>
    <property type="match status" value="1"/>
</dbReference>
<proteinExistence type="predicted"/>
<dbReference type="PROSITE" id="PS50994">
    <property type="entry name" value="INTEGRASE"/>
    <property type="match status" value="1"/>
</dbReference>
<dbReference type="SUPFAM" id="SSF53098">
    <property type="entry name" value="Ribonuclease H-like"/>
    <property type="match status" value="1"/>
</dbReference>
<dbReference type="InterPro" id="IPR012337">
    <property type="entry name" value="RNaseH-like_sf"/>
</dbReference>
<protein>
    <submittedName>
        <fullName evidence="2">Integrase catalytic region ISDde2</fullName>
    </submittedName>
</protein>
<dbReference type="InterPro" id="IPR001584">
    <property type="entry name" value="Integrase_cat-core"/>
</dbReference>
<dbReference type="Gene3D" id="3.30.420.10">
    <property type="entry name" value="Ribonuclease H-like superfamily/Ribonuclease H"/>
    <property type="match status" value="1"/>
</dbReference>
<dbReference type="PANTHER" id="PTHR46889">
    <property type="entry name" value="TRANSPOSASE INSF FOR INSERTION SEQUENCE IS3B-RELATED"/>
    <property type="match status" value="1"/>
</dbReference>
<name>A0ABQ5KHM6_9EUKA</name>
<feature type="domain" description="Integrase catalytic" evidence="1">
    <location>
        <begin position="1"/>
        <end position="124"/>
    </location>
</feature>
<dbReference type="EMBL" id="BQXS01008789">
    <property type="protein sequence ID" value="GKT30430.1"/>
    <property type="molecule type" value="Genomic_DNA"/>
</dbReference>
<dbReference type="InterPro" id="IPR050900">
    <property type="entry name" value="Transposase_IS3/IS150/IS904"/>
</dbReference>
<accession>A0ABQ5KHM6</accession>
<evidence type="ECO:0000313" key="2">
    <source>
        <dbReference type="EMBL" id="GKT30430.1"/>
    </source>
</evidence>
<dbReference type="Proteomes" id="UP001057375">
    <property type="component" value="Unassembled WGS sequence"/>
</dbReference>
<dbReference type="InterPro" id="IPR036397">
    <property type="entry name" value="RNaseH_sf"/>
</dbReference>
<dbReference type="Pfam" id="PF13683">
    <property type="entry name" value="rve_3"/>
    <property type="match status" value="1"/>
</dbReference>